<feature type="compositionally biased region" description="Basic and acidic residues" evidence="1">
    <location>
        <begin position="48"/>
        <end position="62"/>
    </location>
</feature>
<evidence type="ECO:0000256" key="1">
    <source>
        <dbReference type="SAM" id="MobiDB-lite"/>
    </source>
</evidence>
<evidence type="ECO:0008006" key="5">
    <source>
        <dbReference type="Google" id="ProtNLM"/>
    </source>
</evidence>
<proteinExistence type="predicted"/>
<gene>
    <name evidence="3" type="ORF">SBA5_370023</name>
</gene>
<organism evidence="3 4">
    <name type="scientific">Candidatus Sulfuritelmatomonas gaucii</name>
    <dbReference type="NCBI Taxonomy" id="2043161"/>
    <lineage>
        <taxon>Bacteria</taxon>
        <taxon>Pseudomonadati</taxon>
        <taxon>Acidobacteriota</taxon>
        <taxon>Terriglobia</taxon>
        <taxon>Terriglobales</taxon>
        <taxon>Acidobacteriaceae</taxon>
        <taxon>Candidatus Sulfuritelmatomonas</taxon>
    </lineage>
</organism>
<dbReference type="OrthoDB" id="9772295at2"/>
<protein>
    <recommendedName>
        <fullName evidence="5">DUF1800 domain-containing protein</fullName>
    </recommendedName>
</protein>
<feature type="compositionally biased region" description="Basic and acidic residues" evidence="1">
    <location>
        <begin position="165"/>
        <end position="176"/>
    </location>
</feature>
<evidence type="ECO:0000313" key="3">
    <source>
        <dbReference type="EMBL" id="SPE22848.1"/>
    </source>
</evidence>
<evidence type="ECO:0000313" key="4">
    <source>
        <dbReference type="Proteomes" id="UP000239735"/>
    </source>
</evidence>
<dbReference type="Pfam" id="PF08811">
    <property type="entry name" value="DUF1800"/>
    <property type="match status" value="1"/>
</dbReference>
<dbReference type="InterPro" id="IPR014917">
    <property type="entry name" value="DUF1800"/>
</dbReference>
<name>A0A2N9LHW6_9BACT</name>
<feature type="chain" id="PRO_5014945261" description="DUF1800 domain-containing protein" evidence="2">
    <location>
        <begin position="30"/>
        <end position="744"/>
    </location>
</feature>
<dbReference type="Proteomes" id="UP000239735">
    <property type="component" value="Unassembled WGS sequence"/>
</dbReference>
<feature type="region of interest" description="Disordered" evidence="1">
    <location>
        <begin position="165"/>
        <end position="190"/>
    </location>
</feature>
<feature type="signal peptide" evidence="2">
    <location>
        <begin position="1"/>
        <end position="29"/>
    </location>
</feature>
<feature type="region of interest" description="Disordered" evidence="1">
    <location>
        <begin position="693"/>
        <end position="721"/>
    </location>
</feature>
<dbReference type="AlphaFoldDB" id="A0A2N9LHW6"/>
<reference evidence="4" key="1">
    <citation type="submission" date="2018-02" db="EMBL/GenBank/DDBJ databases">
        <authorList>
            <person name="Hausmann B."/>
        </authorList>
    </citation>
    <scope>NUCLEOTIDE SEQUENCE [LARGE SCALE GENOMIC DNA]</scope>
    <source>
        <strain evidence="4">Peat soil MAG SbA5</strain>
    </source>
</reference>
<feature type="region of interest" description="Disordered" evidence="1">
    <location>
        <begin position="38"/>
        <end position="62"/>
    </location>
</feature>
<keyword evidence="2" id="KW-0732">Signal</keyword>
<accession>A0A2N9LHW6</accession>
<feature type="compositionally biased region" description="Low complexity" evidence="1">
    <location>
        <begin position="38"/>
        <end position="47"/>
    </location>
</feature>
<evidence type="ECO:0000256" key="2">
    <source>
        <dbReference type="SAM" id="SignalP"/>
    </source>
</evidence>
<sequence>MEFLRGSIHNSIAIALCYSLCFPAPIALAQEAAAADQPSAQAHSRAQAQREHRQTDISDHLEGDERILQALDRFTFGPKPGELEAVRQMGLDKWFDQQLHPDSIDETDLNARLAQFPVMQWSTQDLLYRLPSNAMIRMAINGRAPIPEQGTLHAVYENQIYRTQAREAAQEEKKDNAAPTPGAAAANAQSPAMAASAGAANDMDANAAKTEAAAGTATMAETQQDMNNMAPAASDQAPEVSEQQIQEILKLEPEQRVLKLQEMQPAEFESFMKALRPPQRQALTAGMNPGLRESVEDLEHPEQTVAQELFAVRLAHDIYSNAQLQEVMTDFWLNHFNIYLRKNEQMPYYLASYERDVIRPHALGKFEDLLEAVAHSPAMMIYLDNAESVGPDSLASQRAKMGMARRPNAKRQDPPGINENYARELMELHTVGVNGGYTQADVIQVARVLTGWTVDRPQFGGGFQFNANRHEPGTKKVMGTKIKENGETEGRELLHFLATRPATAQFISRKLAIRFVSDDPSQALVDRMANTYMSTGGDIPSVLKTLFHSPEFWAASDYRAKVKTPLEFVVSASRASDAQIENYMPLVNALRQLGMPIYGCTPPVGYKWDAADWVSTGALVDRMNFALSLAANRLPGITVDWAPDLDMSALDSDEPAKQVIPTPESEETRLEPMLLPGGVSATTREAALEEFQKQNAQNSAEMTPVSERPAQMRRANRAPATNVYQREDQLLAGLLIGSPEFQRR</sequence>
<feature type="compositionally biased region" description="Low complexity" evidence="1">
    <location>
        <begin position="177"/>
        <end position="190"/>
    </location>
</feature>
<dbReference type="EMBL" id="OKRB01000094">
    <property type="protein sequence ID" value="SPE22848.1"/>
    <property type="molecule type" value="Genomic_DNA"/>
</dbReference>